<proteinExistence type="predicted"/>
<dbReference type="Proteomes" id="UP000828390">
    <property type="component" value="Unassembled WGS sequence"/>
</dbReference>
<dbReference type="EMBL" id="JAIWYP010000008">
    <property type="protein sequence ID" value="KAH3782815.1"/>
    <property type="molecule type" value="Genomic_DNA"/>
</dbReference>
<sequence length="153" mass="17221">MFCKPCEQYSDDKSSSFISGCTTFRLESIKTHEKSSSHELACKKETILLMKENKQTVVCSYTGDIDSLANSQTLIDIPGCSNAVVAMDLSIRKLNKDNLQKLTVCFNSAYWIAKNELPFTLYPSLLDSQKINGVELALSYKTDIACRRYFCDT</sequence>
<protein>
    <recommendedName>
        <fullName evidence="1">C17orf113 probable zinc finger domain-containing protein</fullName>
    </recommendedName>
</protein>
<evidence type="ECO:0000259" key="1">
    <source>
        <dbReference type="Pfam" id="PF25431"/>
    </source>
</evidence>
<dbReference type="PANTHER" id="PTHR46880:SF5">
    <property type="entry name" value="DUF4371 DOMAIN-CONTAINING PROTEIN"/>
    <property type="match status" value="1"/>
</dbReference>
<comment type="caution">
    <text evidence="2">The sequence shown here is derived from an EMBL/GenBank/DDBJ whole genome shotgun (WGS) entry which is preliminary data.</text>
</comment>
<evidence type="ECO:0000313" key="2">
    <source>
        <dbReference type="EMBL" id="KAH3782815.1"/>
    </source>
</evidence>
<dbReference type="InterPro" id="IPR057456">
    <property type="entry name" value="Znf_C17orf113"/>
</dbReference>
<dbReference type="AlphaFoldDB" id="A0A9D4EMR6"/>
<dbReference type="Pfam" id="PF25431">
    <property type="entry name" value="zf-C17orf113"/>
    <property type="match status" value="1"/>
</dbReference>
<gene>
    <name evidence="2" type="ORF">DPMN_160735</name>
</gene>
<accession>A0A9D4EMR6</accession>
<keyword evidence="3" id="KW-1185">Reference proteome</keyword>
<evidence type="ECO:0000313" key="3">
    <source>
        <dbReference type="Proteomes" id="UP000828390"/>
    </source>
</evidence>
<feature type="domain" description="C17orf113 probable zinc finger" evidence="1">
    <location>
        <begin position="1"/>
        <end position="45"/>
    </location>
</feature>
<reference evidence="2" key="2">
    <citation type="submission" date="2020-11" db="EMBL/GenBank/DDBJ databases">
        <authorList>
            <person name="McCartney M.A."/>
            <person name="Auch B."/>
            <person name="Kono T."/>
            <person name="Mallez S."/>
            <person name="Becker A."/>
            <person name="Gohl D.M."/>
            <person name="Silverstein K.A.T."/>
            <person name="Koren S."/>
            <person name="Bechman K.B."/>
            <person name="Herman A."/>
            <person name="Abrahante J.E."/>
            <person name="Garbe J."/>
        </authorList>
    </citation>
    <scope>NUCLEOTIDE SEQUENCE</scope>
    <source>
        <strain evidence="2">Duluth1</strain>
        <tissue evidence="2">Whole animal</tissue>
    </source>
</reference>
<name>A0A9D4EMR6_DREPO</name>
<dbReference type="PANTHER" id="PTHR46880">
    <property type="entry name" value="RAS-ASSOCIATING DOMAIN-CONTAINING PROTEIN"/>
    <property type="match status" value="1"/>
</dbReference>
<reference evidence="2" key="1">
    <citation type="journal article" date="2019" name="bioRxiv">
        <title>The Genome of the Zebra Mussel, Dreissena polymorpha: A Resource for Invasive Species Research.</title>
        <authorList>
            <person name="McCartney M.A."/>
            <person name="Auch B."/>
            <person name="Kono T."/>
            <person name="Mallez S."/>
            <person name="Zhang Y."/>
            <person name="Obille A."/>
            <person name="Becker A."/>
            <person name="Abrahante J.E."/>
            <person name="Garbe J."/>
            <person name="Badalamenti J.P."/>
            <person name="Herman A."/>
            <person name="Mangelson H."/>
            <person name="Liachko I."/>
            <person name="Sullivan S."/>
            <person name="Sone E.D."/>
            <person name="Koren S."/>
            <person name="Silverstein K.A.T."/>
            <person name="Beckman K.B."/>
            <person name="Gohl D.M."/>
        </authorList>
    </citation>
    <scope>NUCLEOTIDE SEQUENCE</scope>
    <source>
        <strain evidence="2">Duluth1</strain>
        <tissue evidence="2">Whole animal</tissue>
    </source>
</reference>
<organism evidence="2 3">
    <name type="scientific">Dreissena polymorpha</name>
    <name type="common">Zebra mussel</name>
    <name type="synonym">Mytilus polymorpha</name>
    <dbReference type="NCBI Taxonomy" id="45954"/>
    <lineage>
        <taxon>Eukaryota</taxon>
        <taxon>Metazoa</taxon>
        <taxon>Spiralia</taxon>
        <taxon>Lophotrochozoa</taxon>
        <taxon>Mollusca</taxon>
        <taxon>Bivalvia</taxon>
        <taxon>Autobranchia</taxon>
        <taxon>Heteroconchia</taxon>
        <taxon>Euheterodonta</taxon>
        <taxon>Imparidentia</taxon>
        <taxon>Neoheterodontei</taxon>
        <taxon>Myida</taxon>
        <taxon>Dreissenoidea</taxon>
        <taxon>Dreissenidae</taxon>
        <taxon>Dreissena</taxon>
    </lineage>
</organism>